<evidence type="ECO:0000256" key="14">
    <source>
        <dbReference type="ARBA" id="ARBA00022777"/>
    </source>
</evidence>
<dbReference type="InterPro" id="IPR023151">
    <property type="entry name" value="PEP_util_CS"/>
</dbReference>
<evidence type="ECO:0000256" key="6">
    <source>
        <dbReference type="ARBA" id="ARBA00012232"/>
    </source>
</evidence>
<dbReference type="EMBL" id="FOHU01000003">
    <property type="protein sequence ID" value="SES96890.1"/>
    <property type="molecule type" value="Genomic_DNA"/>
</dbReference>
<feature type="binding site" evidence="20">
    <location>
        <position position="429"/>
    </location>
    <ligand>
        <name>Mg(2+)</name>
        <dbReference type="ChEBI" id="CHEBI:18420"/>
    </ligand>
</feature>
<dbReference type="STRING" id="426128.SAMN05660297_01046"/>
<evidence type="ECO:0000259" key="24">
    <source>
        <dbReference type="Pfam" id="PF05524"/>
    </source>
</evidence>
<evidence type="ECO:0000256" key="3">
    <source>
        <dbReference type="ARBA" id="ARBA00002728"/>
    </source>
</evidence>
<keyword evidence="11 17" id="KW-0808">Transferase</keyword>
<keyword evidence="13 17" id="KW-0479">Metal-binding</keyword>
<keyword evidence="10 17" id="KW-0762">Sugar transport</keyword>
<dbReference type="Pfam" id="PF02896">
    <property type="entry name" value="PEP-utilizers_C"/>
    <property type="match status" value="1"/>
</dbReference>
<evidence type="ECO:0000259" key="23">
    <source>
        <dbReference type="Pfam" id="PF02896"/>
    </source>
</evidence>
<keyword evidence="15 17" id="KW-0460">Magnesium</keyword>
<keyword evidence="26" id="KW-1185">Reference proteome</keyword>
<name>A0A1I0AR65_9FIRM</name>
<feature type="binding site" evidence="19">
    <location>
        <position position="330"/>
    </location>
    <ligand>
        <name>phosphoenolpyruvate</name>
        <dbReference type="ChEBI" id="CHEBI:58702"/>
    </ligand>
</feature>
<dbReference type="AlphaFoldDB" id="A0A1I0AR65"/>
<dbReference type="InterPro" id="IPR050499">
    <property type="entry name" value="PEP-utilizing_PTS_enzyme"/>
</dbReference>
<protein>
    <recommendedName>
        <fullName evidence="7 17">Phosphoenolpyruvate-protein phosphotransferase</fullName>
        <ecNumber evidence="6 17">2.7.3.9</ecNumber>
    </recommendedName>
    <alternativeName>
        <fullName evidence="16 17">Phosphotransferase system, enzyme I</fullName>
    </alternativeName>
</protein>
<evidence type="ECO:0000256" key="8">
    <source>
        <dbReference type="ARBA" id="ARBA00022448"/>
    </source>
</evidence>
<dbReference type="PANTHER" id="PTHR46244:SF3">
    <property type="entry name" value="PHOSPHOENOLPYRUVATE-PROTEIN PHOSPHOTRANSFERASE"/>
    <property type="match status" value="1"/>
</dbReference>
<evidence type="ECO:0000256" key="17">
    <source>
        <dbReference type="PIRNR" id="PIRNR000732"/>
    </source>
</evidence>
<evidence type="ECO:0000256" key="16">
    <source>
        <dbReference type="ARBA" id="ARBA00033235"/>
    </source>
</evidence>
<evidence type="ECO:0000256" key="4">
    <source>
        <dbReference type="ARBA" id="ARBA00004496"/>
    </source>
</evidence>
<dbReference type="InterPro" id="IPR000121">
    <property type="entry name" value="PEP_util_C"/>
</dbReference>
<dbReference type="OrthoDB" id="9765468at2"/>
<evidence type="ECO:0000256" key="5">
    <source>
        <dbReference type="ARBA" id="ARBA00007837"/>
    </source>
</evidence>
<dbReference type="GO" id="GO:0046872">
    <property type="term" value="F:metal ion binding"/>
    <property type="evidence" value="ECO:0007669"/>
    <property type="project" value="UniProtKB-KW"/>
</dbReference>
<dbReference type="EC" id="2.7.3.9" evidence="6 17"/>
<gene>
    <name evidence="25" type="ORF">SAMN05660297_01046</name>
</gene>
<organism evidence="25 26">
    <name type="scientific">Natronincola peptidivorans</name>
    <dbReference type="NCBI Taxonomy" id="426128"/>
    <lineage>
        <taxon>Bacteria</taxon>
        <taxon>Bacillati</taxon>
        <taxon>Bacillota</taxon>
        <taxon>Clostridia</taxon>
        <taxon>Peptostreptococcales</taxon>
        <taxon>Natronincolaceae</taxon>
        <taxon>Natronincola</taxon>
    </lineage>
</organism>
<feature type="active site" description="Tele-phosphohistidine intermediate" evidence="18">
    <location>
        <position position="187"/>
    </location>
</feature>
<evidence type="ECO:0000256" key="1">
    <source>
        <dbReference type="ARBA" id="ARBA00000683"/>
    </source>
</evidence>
<evidence type="ECO:0000256" key="9">
    <source>
        <dbReference type="ARBA" id="ARBA00022490"/>
    </source>
</evidence>
<dbReference type="Pfam" id="PF00391">
    <property type="entry name" value="PEP-utilizers"/>
    <property type="match status" value="1"/>
</dbReference>
<dbReference type="InterPro" id="IPR040442">
    <property type="entry name" value="Pyrv_kinase-like_dom_sf"/>
</dbReference>
<dbReference type="SUPFAM" id="SSF52009">
    <property type="entry name" value="Phosphohistidine domain"/>
    <property type="match status" value="1"/>
</dbReference>
<dbReference type="PANTHER" id="PTHR46244">
    <property type="entry name" value="PHOSPHOENOLPYRUVATE-PROTEIN PHOSPHOTRANSFERASE"/>
    <property type="match status" value="1"/>
</dbReference>
<feature type="binding site" evidence="19">
    <location>
        <position position="294"/>
    </location>
    <ligand>
        <name>phosphoenolpyruvate</name>
        <dbReference type="ChEBI" id="CHEBI:58702"/>
    </ligand>
</feature>
<keyword evidence="21" id="KW-0175">Coiled coil</keyword>
<feature type="binding site" evidence="19">
    <location>
        <begin position="452"/>
        <end position="453"/>
    </location>
    <ligand>
        <name>phosphoenolpyruvate</name>
        <dbReference type="ChEBI" id="CHEBI:58702"/>
    </ligand>
</feature>
<dbReference type="Gene3D" id="3.50.30.10">
    <property type="entry name" value="Phosphohistidine domain"/>
    <property type="match status" value="1"/>
</dbReference>
<dbReference type="SUPFAM" id="SSF51621">
    <property type="entry name" value="Phosphoenolpyruvate/pyruvate domain"/>
    <property type="match status" value="1"/>
</dbReference>
<dbReference type="RefSeq" id="WP_090440353.1">
    <property type="nucleotide sequence ID" value="NZ_FOHU01000003.1"/>
</dbReference>
<evidence type="ECO:0000256" key="2">
    <source>
        <dbReference type="ARBA" id="ARBA00001946"/>
    </source>
</evidence>
<keyword evidence="8 17" id="KW-0813">Transport</keyword>
<keyword evidence="14 17" id="KW-0418">Kinase</keyword>
<dbReference type="GO" id="GO:0016301">
    <property type="term" value="F:kinase activity"/>
    <property type="evidence" value="ECO:0007669"/>
    <property type="project" value="UniProtKB-KW"/>
</dbReference>
<feature type="domain" description="PEP-utilising enzyme C-terminal" evidence="23">
    <location>
        <begin position="253"/>
        <end position="536"/>
    </location>
</feature>
<feature type="binding site" evidence="19">
    <location>
        <position position="463"/>
    </location>
    <ligand>
        <name>phosphoenolpyruvate</name>
        <dbReference type="ChEBI" id="CHEBI:58702"/>
    </ligand>
</feature>
<feature type="coiled-coil region" evidence="21">
    <location>
        <begin position="24"/>
        <end position="58"/>
    </location>
</feature>
<dbReference type="PIRSF" id="PIRSF000732">
    <property type="entry name" value="PTS_enzyme_I"/>
    <property type="match status" value="1"/>
</dbReference>
<comment type="catalytic activity">
    <reaction evidence="1 17">
        <text>L-histidyl-[protein] + phosphoenolpyruvate = N(pros)-phospho-L-histidyl-[protein] + pyruvate</text>
        <dbReference type="Rhea" id="RHEA:23880"/>
        <dbReference type="Rhea" id="RHEA-COMP:9745"/>
        <dbReference type="Rhea" id="RHEA-COMP:9746"/>
        <dbReference type="ChEBI" id="CHEBI:15361"/>
        <dbReference type="ChEBI" id="CHEBI:29979"/>
        <dbReference type="ChEBI" id="CHEBI:58702"/>
        <dbReference type="ChEBI" id="CHEBI:64837"/>
        <dbReference type="EC" id="2.7.3.9"/>
    </reaction>
</comment>
<evidence type="ECO:0000256" key="15">
    <source>
        <dbReference type="ARBA" id="ARBA00022842"/>
    </source>
</evidence>
<dbReference type="PRINTS" id="PR01736">
    <property type="entry name" value="PHPHTRNFRASE"/>
</dbReference>
<evidence type="ECO:0000256" key="10">
    <source>
        <dbReference type="ARBA" id="ARBA00022597"/>
    </source>
</evidence>
<evidence type="ECO:0000256" key="19">
    <source>
        <dbReference type="PIRSR" id="PIRSR000732-2"/>
    </source>
</evidence>
<dbReference type="InterPro" id="IPR015813">
    <property type="entry name" value="Pyrv/PenolPyrv_kinase-like_dom"/>
</dbReference>
<feature type="active site" description="Proton donor" evidence="18">
    <location>
        <position position="500"/>
    </location>
</feature>
<evidence type="ECO:0000256" key="20">
    <source>
        <dbReference type="PIRSR" id="PIRSR000732-3"/>
    </source>
</evidence>
<evidence type="ECO:0000256" key="18">
    <source>
        <dbReference type="PIRSR" id="PIRSR000732-1"/>
    </source>
</evidence>
<dbReference type="InterPro" id="IPR008279">
    <property type="entry name" value="PEP-util_enz_mobile_dom"/>
</dbReference>
<dbReference type="Proteomes" id="UP000199568">
    <property type="component" value="Unassembled WGS sequence"/>
</dbReference>
<feature type="domain" description="Phosphotransferase system enzyme I N-terminal" evidence="24">
    <location>
        <begin position="3"/>
        <end position="124"/>
    </location>
</feature>
<dbReference type="GO" id="GO:0005737">
    <property type="term" value="C:cytoplasm"/>
    <property type="evidence" value="ECO:0007669"/>
    <property type="project" value="UniProtKB-SubCell"/>
</dbReference>
<dbReference type="SUPFAM" id="SSF47831">
    <property type="entry name" value="Enzyme I of the PEP:sugar phosphotransferase system HPr-binding (sub)domain"/>
    <property type="match status" value="1"/>
</dbReference>
<evidence type="ECO:0000256" key="12">
    <source>
        <dbReference type="ARBA" id="ARBA00022683"/>
    </source>
</evidence>
<dbReference type="InterPro" id="IPR036637">
    <property type="entry name" value="Phosphohistidine_dom_sf"/>
</dbReference>
<dbReference type="InterPro" id="IPR008731">
    <property type="entry name" value="PTS_EIN"/>
</dbReference>
<comment type="subcellular location">
    <subcellularLocation>
        <location evidence="4 17">Cytoplasm</location>
    </subcellularLocation>
</comment>
<keyword evidence="12 17" id="KW-0598">Phosphotransferase system</keyword>
<dbReference type="InterPro" id="IPR036618">
    <property type="entry name" value="PtsI_HPr-bd_sf"/>
</dbReference>
<dbReference type="FunFam" id="3.20.20.60:FF:000007">
    <property type="entry name" value="Phosphoenolpyruvate-protein phosphotransferase"/>
    <property type="match status" value="1"/>
</dbReference>
<reference evidence="25 26" key="1">
    <citation type="submission" date="2016-10" db="EMBL/GenBank/DDBJ databases">
        <authorList>
            <person name="de Groot N.N."/>
        </authorList>
    </citation>
    <scope>NUCLEOTIDE SEQUENCE [LARGE SCALE GENOMIC DNA]</scope>
    <source>
        <strain evidence="25 26">DSM 18979</strain>
    </source>
</reference>
<evidence type="ECO:0000313" key="25">
    <source>
        <dbReference type="EMBL" id="SES96890.1"/>
    </source>
</evidence>
<evidence type="ECO:0000256" key="13">
    <source>
        <dbReference type="ARBA" id="ARBA00022723"/>
    </source>
</evidence>
<evidence type="ECO:0000256" key="21">
    <source>
        <dbReference type="SAM" id="Coils"/>
    </source>
</evidence>
<evidence type="ECO:0000259" key="22">
    <source>
        <dbReference type="Pfam" id="PF00391"/>
    </source>
</evidence>
<dbReference type="InterPro" id="IPR024692">
    <property type="entry name" value="PTS_EI"/>
</dbReference>
<dbReference type="Gene3D" id="1.10.274.10">
    <property type="entry name" value="PtsI, HPr-binding domain"/>
    <property type="match status" value="1"/>
</dbReference>
<dbReference type="Gene3D" id="3.20.20.60">
    <property type="entry name" value="Phosphoenolpyruvate-binding domains"/>
    <property type="match status" value="1"/>
</dbReference>
<sequence length="571" mass="64035">MFRGIGASPGIAIGKALVYKKEVLNIEKRKIENAEKEQERFQNAIESTKLQLEEIKIETEEKLGLDKAAIFEAHIMVLDDPGLVEEVNNKIEQEKISADYAVNEVIKTFIAIFEGMEDEYMRERAADIRDVGTRLLKNLLGIESINLATLSEEVILVAHDLTPSDTAMMNKEKVLGFITDIGGKTSHTAIMAKSLEVPAIVGLNNITKEVKNGDIIVFDGEAGIGYINPDVKKSETFQKKQSNFKASRRELLILKEKPTITEDGRRIELAANIGTPKDVQEVLKKGAEGIGLYRTEFLYMDRNSLPSEEEQFQAYREVLEKMQTKPVIIRTLDIGGDKELPYLNLPKEMNPFLGYRAIRICLDQPEIFKIQLRALLRASVYGNLKIMYPMISSVEEVRGAKEILDKVKKELDSEGIAYKTTIPVGIMMEIPAAAIIGDLLIKEVDFFSIGTNDLIQYTIAVDRMNEKISSLYNPFHPAILRKIKMIIDHAHEAGKWVGMCGEMAGDLTIIPILLGLGLDEFSMSASSILPARRLLGELSYKEMKEVAEEALTLSTAEEIKNYIYRKTSGRQ</sequence>
<feature type="binding site" evidence="20">
    <location>
        <position position="453"/>
    </location>
    <ligand>
        <name>Mg(2+)</name>
        <dbReference type="ChEBI" id="CHEBI:18420"/>
    </ligand>
</feature>
<dbReference type="PROSITE" id="PS00742">
    <property type="entry name" value="PEP_ENZYMES_2"/>
    <property type="match status" value="1"/>
</dbReference>
<evidence type="ECO:0000256" key="11">
    <source>
        <dbReference type="ARBA" id="ARBA00022679"/>
    </source>
</evidence>
<dbReference type="Pfam" id="PF05524">
    <property type="entry name" value="PEP-utilisers_N"/>
    <property type="match status" value="1"/>
</dbReference>
<comment type="cofactor">
    <cofactor evidence="2 17 20">
        <name>Mg(2+)</name>
        <dbReference type="ChEBI" id="CHEBI:18420"/>
    </cofactor>
</comment>
<evidence type="ECO:0000313" key="26">
    <source>
        <dbReference type="Proteomes" id="UP000199568"/>
    </source>
</evidence>
<accession>A0A1I0AR65</accession>
<comment type="similarity">
    <text evidence="5 17">Belongs to the PEP-utilizing enzyme family.</text>
</comment>
<dbReference type="InterPro" id="IPR006318">
    <property type="entry name" value="PTS_EI-like"/>
</dbReference>
<proteinExistence type="inferred from homology"/>
<keyword evidence="9 17" id="KW-0963">Cytoplasm</keyword>
<feature type="domain" description="PEP-utilising enzyme mobile" evidence="22">
    <location>
        <begin position="151"/>
        <end position="223"/>
    </location>
</feature>
<evidence type="ECO:0000256" key="7">
    <source>
        <dbReference type="ARBA" id="ARBA00016544"/>
    </source>
</evidence>
<dbReference type="NCBIfam" id="TIGR01417">
    <property type="entry name" value="PTS_I_fam"/>
    <property type="match status" value="1"/>
</dbReference>
<keyword evidence="25" id="KW-0670">Pyruvate</keyword>
<comment type="function">
    <text evidence="3 17">General (non sugar-specific) component of the phosphoenolpyruvate-dependent sugar phosphotransferase system (sugar PTS). This major carbohydrate active-transport system catalyzes the phosphorylation of incoming sugar substrates concomitantly with their translocation across the cell membrane. Enzyme I transfers the phosphoryl group from phosphoenolpyruvate (PEP) to the phosphoryl carrier protein (HPr).</text>
</comment>
<dbReference type="GO" id="GO:0009401">
    <property type="term" value="P:phosphoenolpyruvate-dependent sugar phosphotransferase system"/>
    <property type="evidence" value="ECO:0007669"/>
    <property type="project" value="UniProtKB-KW"/>
</dbReference>
<dbReference type="GO" id="GO:0008965">
    <property type="term" value="F:phosphoenolpyruvate-protein phosphotransferase activity"/>
    <property type="evidence" value="ECO:0007669"/>
    <property type="project" value="UniProtKB-EC"/>
</dbReference>